<organism evidence="1 2">
    <name type="scientific">Rhizobium phage vB_RleM_P10VF</name>
    <dbReference type="NCBI Taxonomy" id="1527770"/>
    <lineage>
        <taxon>Viruses</taxon>
        <taxon>Duplodnaviria</taxon>
        <taxon>Heunggongvirae</taxon>
        <taxon>Uroviricota</taxon>
        <taxon>Caudoviricetes</taxon>
        <taxon>Pootjesviridae</taxon>
        <taxon>Innesvirus</taxon>
        <taxon>Innesvirus P10VF</taxon>
    </lineage>
</organism>
<sequence length="119" mass="12689">MSRLQTRPKIGLKFNLSKLGTKAVYSGAIIALSNSSVAESALVGATIGSLSVYGGRGTYVFTISEDLDDKFVISGSSLNLENTVDFETKTSHSVTIRASNGVDHFVERNFVIAVTDVVE</sequence>
<dbReference type="GO" id="GO:0005509">
    <property type="term" value="F:calcium ion binding"/>
    <property type="evidence" value="ECO:0007669"/>
    <property type="project" value="InterPro"/>
</dbReference>
<evidence type="ECO:0000313" key="2">
    <source>
        <dbReference type="Proteomes" id="UP000204140"/>
    </source>
</evidence>
<dbReference type="Proteomes" id="UP000204140">
    <property type="component" value="Segment"/>
</dbReference>
<dbReference type="RefSeq" id="YP_009099851.1">
    <property type="nucleotide sequence ID" value="NC_025429.1"/>
</dbReference>
<protein>
    <recommendedName>
        <fullName evidence="3">Cadherin domain-containing protein</fullName>
    </recommendedName>
</protein>
<name>A0A076YLV3_9CAUD</name>
<dbReference type="SUPFAM" id="SSF49313">
    <property type="entry name" value="Cadherin-like"/>
    <property type="match status" value="1"/>
</dbReference>
<dbReference type="EMBL" id="KM199770">
    <property type="protein sequence ID" value="AIK68325.1"/>
    <property type="molecule type" value="Genomic_DNA"/>
</dbReference>
<dbReference type="InterPro" id="IPR015919">
    <property type="entry name" value="Cadherin-like_sf"/>
</dbReference>
<gene>
    <name evidence="1" type="ORF">P10VF_112</name>
</gene>
<dbReference type="Gene3D" id="2.60.40.60">
    <property type="entry name" value="Cadherins"/>
    <property type="match status" value="1"/>
</dbReference>
<evidence type="ECO:0008006" key="3">
    <source>
        <dbReference type="Google" id="ProtNLM"/>
    </source>
</evidence>
<keyword evidence="2" id="KW-1185">Reference proteome</keyword>
<proteinExistence type="predicted"/>
<evidence type="ECO:0000313" key="1">
    <source>
        <dbReference type="EMBL" id="AIK68325.1"/>
    </source>
</evidence>
<dbReference type="GeneID" id="22109661"/>
<dbReference type="CDD" id="cd11304">
    <property type="entry name" value="Cadherin_repeat"/>
    <property type="match status" value="1"/>
</dbReference>
<reference evidence="1 2" key="1">
    <citation type="submission" date="2014-07" db="EMBL/GenBank/DDBJ databases">
        <title>Isolation and characterization of Rhizobium leguminosarum phages from western Canadian soils and complete genome sequences of rhizobiophages vB_RleS_L338C and vB_RleM_P10VF.</title>
        <authorList>
            <person name="Restrepo-Cordoba M."/>
            <person name="Halmillawewa A.P."/>
            <person name="Perry B."/>
            <person name="Hynes M.F."/>
            <person name="Yost C.K."/>
        </authorList>
    </citation>
    <scope>NUCLEOTIDE SEQUENCE [LARGE SCALE GENOMIC DNA]</scope>
</reference>
<accession>A0A076YLV3</accession>
<dbReference type="GO" id="GO:0016020">
    <property type="term" value="C:membrane"/>
    <property type="evidence" value="ECO:0007669"/>
    <property type="project" value="InterPro"/>
</dbReference>
<dbReference type="KEGG" id="vg:22109661"/>